<dbReference type="KEGG" id="vg:54988635"/>
<proteinExistence type="predicted"/>
<protein>
    <submittedName>
        <fullName evidence="1">Uncharacterized protein</fullName>
    </submittedName>
</protein>
<sequence length="109" mass="12505">MREYKEVEFDDSVLYKGISSIMSNAEAREYLAKDAKRLIDKSPCDETKSDFSYIMKKVIDNAVFRGNPVTLVDIDKLNSKTNIKWIVSIFHALGYLVELSNHGLWISVK</sequence>
<name>A0A2K9VCI5_9CAUD</name>
<accession>A0A2K9VCI5</accession>
<reference evidence="1 2" key="1">
    <citation type="submission" date="2018-01" db="EMBL/GenBank/DDBJ databases">
        <title>Lactobacillus phages that infect wine-derived L. plantarum strains.</title>
        <authorList>
            <person name="Kyrkou I."/>
            <person name="Hestbjerg Hansen L."/>
        </authorList>
    </citation>
    <scope>NUCLEOTIDE SEQUENCE [LARGE SCALE GENOMIC DNA]</scope>
</reference>
<keyword evidence="2" id="KW-1185">Reference proteome</keyword>
<dbReference type="RefSeq" id="YP_009798190.1">
    <property type="nucleotide sequence ID" value="NC_047924.1"/>
</dbReference>
<dbReference type="GeneID" id="54988635"/>
<dbReference type="Proteomes" id="UP000241463">
    <property type="component" value="Segment"/>
</dbReference>
<evidence type="ECO:0000313" key="1">
    <source>
        <dbReference type="EMBL" id="AUV59906.1"/>
    </source>
</evidence>
<dbReference type="EMBL" id="MG765277">
    <property type="protein sequence ID" value="AUV59906.1"/>
    <property type="molecule type" value="Genomic_DNA"/>
</dbReference>
<evidence type="ECO:0000313" key="2">
    <source>
        <dbReference type="Proteomes" id="UP000241463"/>
    </source>
</evidence>
<organism evidence="1 2">
    <name type="scientific">Lactobacillus phage Bacchae</name>
    <dbReference type="NCBI Taxonomy" id="2079429"/>
    <lineage>
        <taxon>Viruses</taxon>
        <taxon>Duplodnaviria</taxon>
        <taxon>Heunggongvirae</taxon>
        <taxon>Uroviricota</taxon>
        <taxon>Caudoviricetes</taxon>
        <taxon>Herelleviridae</taxon>
        <taxon>Harbinvirus</taxon>
        <taxon>Harbinvirus bacchae</taxon>
    </lineage>
</organism>